<dbReference type="PROSITE" id="PS51194">
    <property type="entry name" value="HELICASE_CTER"/>
    <property type="match status" value="1"/>
</dbReference>
<dbReference type="CDD" id="cd04488">
    <property type="entry name" value="RecG_wedge_OBF"/>
    <property type="match status" value="1"/>
</dbReference>
<dbReference type="CDD" id="cd17992">
    <property type="entry name" value="DEXHc_RecG"/>
    <property type="match status" value="1"/>
</dbReference>
<gene>
    <name evidence="11" type="ORF">A2373_03660</name>
</gene>
<keyword evidence="1" id="KW-0547">Nucleotide-binding</keyword>
<dbReference type="NCBIfam" id="NF008165">
    <property type="entry name" value="PRK10917.1-3"/>
    <property type="match status" value="1"/>
</dbReference>
<dbReference type="InterPro" id="IPR033454">
    <property type="entry name" value="RecG_wedge"/>
</dbReference>
<dbReference type="PANTHER" id="PTHR47964:SF1">
    <property type="entry name" value="ATP-DEPENDENT DNA HELICASE HOMOLOG RECG, CHLOROPLASTIC"/>
    <property type="match status" value="1"/>
</dbReference>
<dbReference type="Gene3D" id="3.40.50.300">
    <property type="entry name" value="P-loop containing nucleotide triphosphate hydrolases"/>
    <property type="match status" value="2"/>
</dbReference>
<dbReference type="Pfam" id="PF00270">
    <property type="entry name" value="DEAD"/>
    <property type="match status" value="1"/>
</dbReference>
<evidence type="ECO:0000256" key="3">
    <source>
        <dbReference type="ARBA" id="ARBA00022801"/>
    </source>
</evidence>
<dbReference type="GO" id="GO:0003678">
    <property type="term" value="F:DNA helicase activity"/>
    <property type="evidence" value="ECO:0007669"/>
    <property type="project" value="TreeGrafter"/>
</dbReference>
<evidence type="ECO:0000259" key="9">
    <source>
        <dbReference type="PROSITE" id="PS51192"/>
    </source>
</evidence>
<evidence type="ECO:0000259" key="10">
    <source>
        <dbReference type="PROSITE" id="PS51194"/>
    </source>
</evidence>
<organism evidence="11 12">
    <name type="scientific">Candidatus Magasanikbacteria bacterium RIFOXYB1_FULL_40_15</name>
    <dbReference type="NCBI Taxonomy" id="1798697"/>
    <lineage>
        <taxon>Bacteria</taxon>
        <taxon>Candidatus Magasanikiibacteriota</taxon>
    </lineage>
</organism>
<dbReference type="EMBL" id="MFQS01000004">
    <property type="protein sequence ID" value="OGH84051.1"/>
    <property type="molecule type" value="Genomic_DNA"/>
</dbReference>
<dbReference type="Gene3D" id="2.40.50.140">
    <property type="entry name" value="Nucleic acid-binding proteins"/>
    <property type="match status" value="1"/>
</dbReference>
<dbReference type="STRING" id="1798697.A2373_03660"/>
<dbReference type="SUPFAM" id="SSF50249">
    <property type="entry name" value="Nucleic acid-binding proteins"/>
    <property type="match status" value="1"/>
</dbReference>
<sequence length="731" mass="82793">MQLKSKVSQLNRVGKTVEKQLNKLGIKTVRDLLLYYPFRYEDYSKVEKIANLEVGKQVTIKAEITKLSSRYNPRTRMVIVEAEVADDSGVCNLIWFGQRFIIKVLKTGDWVNFSGKVSVNKKGISLASPSYEKIRAGFSTAHTARIVPIYPLTYGISQKQLRFLVSQVVGESTNIADWLPDDILEKTGLMQLNEAISKIHFPVSENDIETAKKRLKFDELFILQLRAEMIRQSLKRQKASRIEFDKDVVKKFLEKLSFTLTDAQKIATWEIFQDMNKAEPMNRLLQGDVGAGKTVVAAICANSALEKGFQVIVMAPTEVLASQHYESFVSLFKDGKNNVCLYTRSKAEIHNDNNIGHLSTLVKKKNYIGEKIRKGELKIAIGTHALLSENLVFKNLGLVVVDEQQRFGVEQRRLIRQKNIYGLPDASVGMLDFQTKPAASRKSAHFLSMTATPIPRSLALTLYGDLDVSIIRGLPPGRKKIITRLVAKNDRTKAYDFIRGQVKQGRQIFVICPLVEITEDNILKFDQLDKKNVLDEYKKLSEKIFPDLKVAYMYGKMKPVEKSAIMEKMNKGEIDILVSTSVVEVGVDIPNASVMVIEDAERFGLAQLHQFRGRVGRSVYQSYCFLFTQHHFCVKNGAGFTENFSQKSQDRLKFFEKNNDGFKLAEFDLAQRGPGEVYGTAQSGIMNLKFASTRDIDLIKTARQLASGIDFSKYPSLKERVKEWESGMHLE</sequence>
<evidence type="ECO:0000256" key="2">
    <source>
        <dbReference type="ARBA" id="ARBA00022763"/>
    </source>
</evidence>
<dbReference type="InterPro" id="IPR001650">
    <property type="entry name" value="Helicase_C-like"/>
</dbReference>
<dbReference type="InterPro" id="IPR011545">
    <property type="entry name" value="DEAD/DEAH_box_helicase_dom"/>
</dbReference>
<dbReference type="PROSITE" id="PS51192">
    <property type="entry name" value="HELICASE_ATP_BIND_1"/>
    <property type="match status" value="1"/>
</dbReference>
<feature type="domain" description="Helicase ATP-binding" evidence="9">
    <location>
        <begin position="274"/>
        <end position="471"/>
    </location>
</feature>
<dbReference type="InterPro" id="IPR014001">
    <property type="entry name" value="Helicase_ATP-bd"/>
</dbReference>
<dbReference type="SMART" id="SM00490">
    <property type="entry name" value="HELICc"/>
    <property type="match status" value="1"/>
</dbReference>
<keyword evidence="6" id="KW-0238">DNA-binding</keyword>
<dbReference type="InterPro" id="IPR047112">
    <property type="entry name" value="RecG/Mfd"/>
</dbReference>
<evidence type="ECO:0000313" key="11">
    <source>
        <dbReference type="EMBL" id="OGH84051.1"/>
    </source>
</evidence>
<evidence type="ECO:0000256" key="6">
    <source>
        <dbReference type="ARBA" id="ARBA00023125"/>
    </source>
</evidence>
<keyword evidence="3" id="KW-0378">Hydrolase</keyword>
<dbReference type="Pfam" id="PF00271">
    <property type="entry name" value="Helicase_C"/>
    <property type="match status" value="1"/>
</dbReference>
<dbReference type="InterPro" id="IPR045562">
    <property type="entry name" value="RecG_dom3_C"/>
</dbReference>
<evidence type="ECO:0000313" key="12">
    <source>
        <dbReference type="Proteomes" id="UP000176300"/>
    </source>
</evidence>
<evidence type="ECO:0000256" key="4">
    <source>
        <dbReference type="ARBA" id="ARBA00022806"/>
    </source>
</evidence>
<dbReference type="Proteomes" id="UP000176300">
    <property type="component" value="Unassembled WGS sequence"/>
</dbReference>
<dbReference type="InterPro" id="IPR012340">
    <property type="entry name" value="NA-bd_OB-fold"/>
</dbReference>
<dbReference type="SUPFAM" id="SSF52540">
    <property type="entry name" value="P-loop containing nucleoside triphosphate hydrolases"/>
    <property type="match status" value="2"/>
</dbReference>
<dbReference type="GO" id="GO:0006281">
    <property type="term" value="P:DNA repair"/>
    <property type="evidence" value="ECO:0007669"/>
    <property type="project" value="UniProtKB-KW"/>
</dbReference>
<evidence type="ECO:0000256" key="8">
    <source>
        <dbReference type="ARBA" id="ARBA00049819"/>
    </source>
</evidence>
<dbReference type="GO" id="GO:0003677">
    <property type="term" value="F:DNA binding"/>
    <property type="evidence" value="ECO:0007669"/>
    <property type="project" value="UniProtKB-KW"/>
</dbReference>
<dbReference type="Pfam" id="PF17191">
    <property type="entry name" value="RecG_wedge"/>
    <property type="match status" value="1"/>
</dbReference>
<keyword evidence="4" id="KW-0347">Helicase</keyword>
<proteinExistence type="predicted"/>
<keyword evidence="5" id="KW-0067">ATP-binding</keyword>
<comment type="caution">
    <text evidence="11">The sequence shown here is derived from an EMBL/GenBank/DDBJ whole genome shotgun (WGS) entry which is preliminary data.</text>
</comment>
<name>A0A1F6NJD5_9BACT</name>
<evidence type="ECO:0000256" key="5">
    <source>
        <dbReference type="ARBA" id="ARBA00022840"/>
    </source>
</evidence>
<dbReference type="Pfam" id="PF19833">
    <property type="entry name" value="RecG_dom3_C"/>
    <property type="match status" value="1"/>
</dbReference>
<dbReference type="SMART" id="SM00487">
    <property type="entry name" value="DEXDc"/>
    <property type="match status" value="1"/>
</dbReference>
<dbReference type="PANTHER" id="PTHR47964">
    <property type="entry name" value="ATP-DEPENDENT DNA HELICASE HOMOLOG RECG, CHLOROPLASTIC"/>
    <property type="match status" value="1"/>
</dbReference>
<evidence type="ECO:0000256" key="7">
    <source>
        <dbReference type="ARBA" id="ARBA00023204"/>
    </source>
</evidence>
<dbReference type="InterPro" id="IPR027417">
    <property type="entry name" value="P-loop_NTPase"/>
</dbReference>
<dbReference type="AlphaFoldDB" id="A0A1F6NJD5"/>
<accession>A0A1F6NJD5</accession>
<feature type="domain" description="Helicase C-terminal" evidence="10">
    <location>
        <begin position="510"/>
        <end position="670"/>
    </location>
</feature>
<protein>
    <recommendedName>
        <fullName evidence="8">Probable DNA 3'-5' helicase RecG</fullName>
    </recommendedName>
</protein>
<keyword evidence="7" id="KW-0234">DNA repair</keyword>
<keyword evidence="2" id="KW-0227">DNA damage</keyword>
<dbReference type="GO" id="GO:0016787">
    <property type="term" value="F:hydrolase activity"/>
    <property type="evidence" value="ECO:0007669"/>
    <property type="project" value="UniProtKB-KW"/>
</dbReference>
<evidence type="ECO:0000256" key="1">
    <source>
        <dbReference type="ARBA" id="ARBA00022741"/>
    </source>
</evidence>
<reference evidence="11 12" key="1">
    <citation type="journal article" date="2016" name="Nat. Commun.">
        <title>Thousands of microbial genomes shed light on interconnected biogeochemical processes in an aquifer system.</title>
        <authorList>
            <person name="Anantharaman K."/>
            <person name="Brown C.T."/>
            <person name="Hug L.A."/>
            <person name="Sharon I."/>
            <person name="Castelle C.J."/>
            <person name="Probst A.J."/>
            <person name="Thomas B.C."/>
            <person name="Singh A."/>
            <person name="Wilkins M.J."/>
            <person name="Karaoz U."/>
            <person name="Brodie E.L."/>
            <person name="Williams K.H."/>
            <person name="Hubbard S.S."/>
            <person name="Banfield J.F."/>
        </authorList>
    </citation>
    <scope>NUCLEOTIDE SEQUENCE [LARGE SCALE GENOMIC DNA]</scope>
</reference>
<dbReference type="GO" id="GO:0005524">
    <property type="term" value="F:ATP binding"/>
    <property type="evidence" value="ECO:0007669"/>
    <property type="project" value="UniProtKB-KW"/>
</dbReference>